<feature type="compositionally biased region" description="Polar residues" evidence="2">
    <location>
        <begin position="151"/>
        <end position="167"/>
    </location>
</feature>
<feature type="region of interest" description="Disordered" evidence="2">
    <location>
        <begin position="2591"/>
        <end position="2638"/>
    </location>
</feature>
<feature type="region of interest" description="Disordered" evidence="2">
    <location>
        <begin position="2465"/>
        <end position="2541"/>
    </location>
</feature>
<feature type="compositionally biased region" description="Pro residues" evidence="2">
    <location>
        <begin position="1061"/>
        <end position="1073"/>
    </location>
</feature>
<feature type="coiled-coil region" evidence="1">
    <location>
        <begin position="2304"/>
        <end position="2331"/>
    </location>
</feature>
<feature type="region of interest" description="Disordered" evidence="2">
    <location>
        <begin position="1"/>
        <end position="24"/>
    </location>
</feature>
<feature type="compositionally biased region" description="Low complexity" evidence="2">
    <location>
        <begin position="532"/>
        <end position="552"/>
    </location>
</feature>
<dbReference type="OMA" id="NDCEVSV"/>
<keyword evidence="4" id="KW-1185">Reference proteome</keyword>
<feature type="compositionally biased region" description="Low complexity" evidence="2">
    <location>
        <begin position="2489"/>
        <end position="2504"/>
    </location>
</feature>
<feature type="compositionally biased region" description="Basic and acidic residues" evidence="2">
    <location>
        <begin position="1686"/>
        <end position="1718"/>
    </location>
</feature>
<feature type="compositionally biased region" description="Polar residues" evidence="2">
    <location>
        <begin position="501"/>
        <end position="531"/>
    </location>
</feature>
<feature type="compositionally biased region" description="Polar residues" evidence="2">
    <location>
        <begin position="2614"/>
        <end position="2630"/>
    </location>
</feature>
<feature type="region of interest" description="Disordered" evidence="2">
    <location>
        <begin position="1859"/>
        <end position="1894"/>
    </location>
</feature>
<feature type="compositionally biased region" description="Basic and acidic residues" evidence="2">
    <location>
        <begin position="1804"/>
        <end position="1820"/>
    </location>
</feature>
<feature type="compositionally biased region" description="Basic and acidic residues" evidence="2">
    <location>
        <begin position="1740"/>
        <end position="1749"/>
    </location>
</feature>
<feature type="compositionally biased region" description="Pro residues" evidence="2">
    <location>
        <begin position="257"/>
        <end position="274"/>
    </location>
</feature>
<feature type="compositionally biased region" description="Low complexity" evidence="2">
    <location>
        <begin position="1872"/>
        <end position="1884"/>
    </location>
</feature>
<evidence type="ECO:0000256" key="1">
    <source>
        <dbReference type="SAM" id="Coils"/>
    </source>
</evidence>
<feature type="compositionally biased region" description="Pro residues" evidence="2">
    <location>
        <begin position="188"/>
        <end position="197"/>
    </location>
</feature>
<feature type="compositionally biased region" description="Polar residues" evidence="2">
    <location>
        <begin position="1307"/>
        <end position="1317"/>
    </location>
</feature>
<organism evidence="3 4">
    <name type="scientific">Lucilia cuprina</name>
    <name type="common">Green bottle fly</name>
    <name type="synonym">Australian sheep blowfly</name>
    <dbReference type="NCBI Taxonomy" id="7375"/>
    <lineage>
        <taxon>Eukaryota</taxon>
        <taxon>Metazoa</taxon>
        <taxon>Ecdysozoa</taxon>
        <taxon>Arthropoda</taxon>
        <taxon>Hexapoda</taxon>
        <taxon>Insecta</taxon>
        <taxon>Pterygota</taxon>
        <taxon>Neoptera</taxon>
        <taxon>Endopterygota</taxon>
        <taxon>Diptera</taxon>
        <taxon>Brachycera</taxon>
        <taxon>Muscomorpha</taxon>
        <taxon>Oestroidea</taxon>
        <taxon>Calliphoridae</taxon>
        <taxon>Luciliinae</taxon>
        <taxon>Lucilia</taxon>
    </lineage>
</organism>
<feature type="region of interest" description="Disordered" evidence="2">
    <location>
        <begin position="1088"/>
        <end position="1113"/>
    </location>
</feature>
<feature type="compositionally biased region" description="Low complexity" evidence="2">
    <location>
        <begin position="1043"/>
        <end position="1060"/>
    </location>
</feature>
<feature type="region of interest" description="Disordered" evidence="2">
    <location>
        <begin position="1239"/>
        <end position="1266"/>
    </location>
</feature>
<dbReference type="EMBL" id="JRES01001125">
    <property type="protein sequence ID" value="KNC25285.1"/>
    <property type="molecule type" value="Genomic_DNA"/>
</dbReference>
<proteinExistence type="predicted"/>
<feature type="compositionally biased region" description="Low complexity" evidence="2">
    <location>
        <begin position="896"/>
        <end position="905"/>
    </location>
</feature>
<feature type="compositionally biased region" description="Polar residues" evidence="2">
    <location>
        <begin position="553"/>
        <end position="579"/>
    </location>
</feature>
<feature type="compositionally biased region" description="Basic and acidic residues" evidence="2">
    <location>
        <begin position="289"/>
        <end position="301"/>
    </location>
</feature>
<feature type="compositionally biased region" description="Polar residues" evidence="2">
    <location>
        <begin position="460"/>
        <end position="472"/>
    </location>
</feature>
<keyword evidence="1" id="KW-0175">Coiled coil</keyword>
<feature type="compositionally biased region" description="Low complexity" evidence="2">
    <location>
        <begin position="333"/>
        <end position="346"/>
    </location>
</feature>
<sequence length="2779" mass="311040">MSSGNTTTRNNNNNTTASSPNPQLKRLVYSKYRELLGSYNDQANAYIDTLPSYMVHKDKGFNLELKSPEIVIDSLKQQNGLTNNHHDMYGSGQRMPAQQTYEAPACVQNAMMTKDKKPFTYTPGGIDLSQIKSERMAKRLARNAQAEGATGAQQHNRPTQPQSPGGQASSPNAAASMGAAAMGMPFQVLPPPPPPAPGKNFNGGSAPAPPPPPPSSSNFSNTGTLAPPTNGGGAGAGRGSAPNSPSMPRKSPTPQRFEPPPMGFRPEIKIPPNPMAALRKVPPPVEKNTFWKDEYVKERSKSPMVEVPNNNGSLSNNTEHNDSVNSASSSPQTTNATNNGTATMNNDNIDGFKKTMPTTTTNNNGLQQNQTNNNYTNYQPQQQQLYTPPTPNNQQQQQSPIKPLQQSPQYSGVTQQSPQLSSSPLQTTQMTQQQQSSPQQTSRPEFRSVAAPTSPAVNIYTRQTDSPRTAENATPPRATESPFKFAQQQQQQRAPPAVSPLAQQSTPSTASSGASVSPNNQAQTVPWRTQRSQPQQQQQAPAAVVAQSQSQPIYNNVQAHSQPQQQQRTPDFSTQQSAYQGPKPTNIGSLYIAPLAPPTEPQAQHIVRQQMQQQQQQQQRDSPMRQMPAQQQQPTGPSASNQQLRWMSTQPLAKEQPAWARPEENGNVVPSSLNRIKSPPPPSAQPQSMYQQQPLNSGNNGFMPQAAPQNFGAQPMNTTGLRLQINSPVNLNNSSQNGPKERIIPIQLEQTPTYTPAQPSFNQAQQQHFGAGGMPPAPGYVVRTPNQFVDQGYNNFGQQQQQQQSQPQRVMSPTLQQLNAPRMVQQTQNNVATGNKTHIIPIALENNDGTRGPISKTPIVIQNDQRTPPVQSKSFRILQKITDTIDDGSNDDNANQQQQQQQQQQSVEPQLQRPTFARQMSAQQARHSPTVEQMRRMQIGHEQGNYSAPTTPSALKYNQQRSFYDNSQQYIPPSEQQITEPKKYTGSAIPSRSFKILQAMTQPENADEQENCENNNEMNEIVSKPESNRHSYASTSSTAEPVSSCSSTSISSELAFSSSPSPTPTPPPSQPLSYPPYPYPYGYPWYPPPPPPPTHMPGQNGESGVPTNWHYPYPMHSATPPPQPMSSAGEQSNPPTHYPPYAYYYPYYPPPPHMSPYALPSNRNSSTEPPSEYDLQNMYPSYMPPPPPYLAYPYPVAPSYSHSSSSSRASSVLPDIIITPSTDDVPSQVIMKHHIKVEKEPRKQREGSIEIEDVTSLKSNPPPKGTVVDILTQHLQNMSKGIENNLNSKRQAKKSYKKNIEQKSPEDNTSPVQITMATESEKDSETETSDSDITPKQMDKKGPVPLKSIRSVNNIQIYNGKKIQQGEEDSSSESESDDDDETTADGESDIFDEEEDEEETHEHQHDFELEDHIEQESETSDSEEFIIDDNLSVIYEEESEMEKSSDMAKTVIRGDRSTQSDDLSLDKDDPPDELPRQIEENDEEDSTSVTVRLPLKFSFSSSKDADNIATVEVGKSQIEEKRNSISLAEKRNSFSVATLKSDSEDNDYDDCDVSVTISLTQSSKSNSLEAKVENKNMAELYPIEDMPLPEEALQKIESSQEDVSVSLSLNMRNKFAQETINGGLTNNIALVNETKPVTVPTPTVVAAAANNAGSPEEMDFFATLMATKMQAQKIKEQSASYWGKSTESKEETAKESDKQEVQENKEQDQTSLESKESKVNFCSNYSETKEETAKQTQKQEILKEDKSESIEQEQTSLESKESKMNFWSKYSQKTKEETSVETEQEETKTIIESKASTHSISMEMENKTKEESSKSQEEIKKPKFSFWDRCSSIPKEEKTEIKETKAGLDSNFWERYSKSTQQGEKTETQIEVQKSQVSSSTVSQEKNEITTAVETKEPTFWERYSKPIERIEATETKNQIEDSKPEEIEDIWAQRDEDAEVRKPSFTFWNKHTNTELNESSSIAQTTEEVVDIWADRVEDLPPIKPTVSKLKSLESAKNSFWSSVSEANKTVEPAKPIPEPECITIVEFNLTVLRSFVKEVPQPQIASVHYEEENVEEIPVEEPEETEEIDFWAQIEPARKSPEPKIIVKEPAYYNSFTEQQQTPTYINSFGEQECSMYNDDNIPTTADHFDPLKYPEEPREVDTDEEIDFWAEIEAKHQREDNDDDVTFHKSASFWASRERHNSVDETPYKPVLPKAFHAKLPDEPPSADINIWEALEAHKGEEPVIIDPAVEEEKALVQEYDEMAQQEVPEVTEEEHNDDAISVHEAVVATVWCPPAQINQVEETEIVEQPEVDIWPPPPTEQEMSQAMEEVKTERDELEIKRNNYRKAMAFFTTSIDENKEQSVERYERTSRINSQRSSCIEEENEKWDWDAVSEALQQDSGEQKAETIVETVAAPIPETLAKEQTPQVIPEATAIKEETPLPEVYVERTLKRLSNGLPDLEVNKFNEERKISVKARISAFESGSVEQTSDSRRNSIKNQSLSVESYTRQSSLSRNSSTQRSESEMDEDDSGVTDMNKQLSETDTESESFPELRKMSSYQRAATHSRLFKLLQDDPEVAEANENADEFQFKPSRRKIVHNVSITRKQNPKALAEAETMTQRRERLSLPLRKNTSIDADNPSTPNSPASPIMGHSANKSSVVSDKLVSELVQSLLLKSDSTHFKKLPMEKLQAAAKRVLEEELDSLENTSVDSTPAMTPNDMKKDKSYADYYNTWSDAQGSEEIVPSKSFRALQDSRRSPWTARCPRVLGSKPINLARVTESPEISMRTSKSPECFR</sequence>
<feature type="compositionally biased region" description="Polar residues" evidence="2">
    <location>
        <begin position="635"/>
        <end position="651"/>
    </location>
</feature>
<feature type="compositionally biased region" description="Basic and acidic residues" evidence="2">
    <location>
        <begin position="1239"/>
        <end position="1248"/>
    </location>
</feature>
<comment type="caution">
    <text evidence="3">The sequence shown here is derived from an EMBL/GenBank/DDBJ whole genome shotgun (WGS) entry which is preliminary data.</text>
</comment>
<feature type="compositionally biased region" description="Polar residues" evidence="2">
    <location>
        <begin position="308"/>
        <end position="332"/>
    </location>
</feature>
<dbReference type="STRING" id="7375.A0A0L0BZ45"/>
<evidence type="ECO:0000313" key="3">
    <source>
        <dbReference type="EMBL" id="KNC25285.1"/>
    </source>
</evidence>
<feature type="compositionally biased region" description="Acidic residues" evidence="2">
    <location>
        <begin position="1416"/>
        <end position="1427"/>
    </location>
</feature>
<feature type="compositionally biased region" description="Basic and acidic residues" evidence="2">
    <location>
        <begin position="1400"/>
        <end position="1415"/>
    </location>
</feature>
<feature type="region of interest" description="Disordered" evidence="2">
    <location>
        <begin position="1677"/>
        <end position="1820"/>
    </location>
</feature>
<dbReference type="Proteomes" id="UP000037069">
    <property type="component" value="Unassembled WGS sequence"/>
</dbReference>
<accession>A0A0L0BZ45</accession>
<feature type="compositionally biased region" description="Polar residues" evidence="2">
    <location>
        <begin position="695"/>
        <end position="713"/>
    </location>
</feature>
<reference evidence="3 4" key="1">
    <citation type="journal article" date="2015" name="Nat. Commun.">
        <title>Lucilia cuprina genome unlocks parasitic fly biology to underpin future interventions.</title>
        <authorList>
            <person name="Anstead C.A."/>
            <person name="Korhonen P.K."/>
            <person name="Young N.D."/>
            <person name="Hall R.S."/>
            <person name="Jex A.R."/>
            <person name="Murali S.C."/>
            <person name="Hughes D.S."/>
            <person name="Lee S.F."/>
            <person name="Perry T."/>
            <person name="Stroehlein A.J."/>
            <person name="Ansell B.R."/>
            <person name="Breugelmans B."/>
            <person name="Hofmann A."/>
            <person name="Qu J."/>
            <person name="Dugan S."/>
            <person name="Lee S.L."/>
            <person name="Chao H."/>
            <person name="Dinh H."/>
            <person name="Han Y."/>
            <person name="Doddapaneni H.V."/>
            <person name="Worley K.C."/>
            <person name="Muzny D.M."/>
            <person name="Ioannidis P."/>
            <person name="Waterhouse R.M."/>
            <person name="Zdobnov E.M."/>
            <person name="James P.J."/>
            <person name="Bagnall N.H."/>
            <person name="Kotze A.C."/>
            <person name="Gibbs R.A."/>
            <person name="Richards S."/>
            <person name="Batterham P."/>
            <person name="Gasser R.B."/>
        </authorList>
    </citation>
    <scope>NUCLEOTIDE SEQUENCE [LARGE SCALE GENOMIC DNA]</scope>
    <source>
        <strain evidence="3 4">LS</strain>
        <tissue evidence="3">Full body</tissue>
    </source>
</reference>
<dbReference type="OrthoDB" id="6107953at2759"/>
<gene>
    <name evidence="3" type="ORF">FF38_02553</name>
</gene>
<feature type="compositionally biased region" description="Low complexity" evidence="2">
    <location>
        <begin position="216"/>
        <end position="229"/>
    </location>
</feature>
<feature type="compositionally biased region" description="Low complexity" evidence="2">
    <location>
        <begin position="602"/>
        <end position="634"/>
    </location>
</feature>
<feature type="compositionally biased region" description="Low complexity" evidence="2">
    <location>
        <begin position="358"/>
        <end position="442"/>
    </location>
</feature>
<evidence type="ECO:0000313" key="4">
    <source>
        <dbReference type="Proteomes" id="UP000037069"/>
    </source>
</evidence>
<feature type="non-terminal residue" evidence="3">
    <location>
        <position position="2779"/>
    </location>
</feature>
<feature type="compositionally biased region" description="Low complexity" evidence="2">
    <location>
        <begin position="168"/>
        <end position="185"/>
    </location>
</feature>
<feature type="region of interest" description="Disordered" evidence="2">
    <location>
        <begin position="138"/>
        <end position="713"/>
    </location>
</feature>
<evidence type="ECO:0000256" key="2">
    <source>
        <dbReference type="SAM" id="MobiDB-lite"/>
    </source>
</evidence>
<feature type="compositionally biased region" description="Polar residues" evidence="2">
    <location>
        <begin position="1030"/>
        <end position="1041"/>
    </location>
</feature>
<feature type="compositionally biased region" description="Low complexity" evidence="2">
    <location>
        <begin position="685"/>
        <end position="694"/>
    </location>
</feature>
<feature type="compositionally biased region" description="Acidic residues" evidence="2">
    <location>
        <begin position="1366"/>
        <end position="1399"/>
    </location>
</feature>
<name>A0A0L0BZ45_LUCCU</name>
<feature type="region of interest" description="Disordered" evidence="2">
    <location>
        <begin position="1022"/>
        <end position="1073"/>
    </location>
</feature>
<feature type="region of interest" description="Disordered" evidence="2">
    <location>
        <begin position="844"/>
        <end position="911"/>
    </location>
</feature>
<protein>
    <submittedName>
        <fullName evidence="3">Uncharacterized protein</fullName>
    </submittedName>
</protein>
<feature type="compositionally biased region" description="Low complexity" evidence="2">
    <location>
        <begin position="1"/>
        <end position="16"/>
    </location>
</feature>
<feature type="compositionally biased region" description="Polar residues" evidence="2">
    <location>
        <begin position="860"/>
        <end position="874"/>
    </location>
</feature>
<feature type="region of interest" description="Disordered" evidence="2">
    <location>
        <begin position="1282"/>
        <end position="1489"/>
    </location>
</feature>
<feature type="compositionally biased region" description="Basic and acidic residues" evidence="2">
    <location>
        <begin position="1441"/>
        <end position="1479"/>
    </location>
</feature>